<dbReference type="Gene3D" id="6.10.250.240">
    <property type="match status" value="1"/>
</dbReference>
<feature type="domain" description="Toprim" evidence="7">
    <location>
        <begin position="1"/>
        <end position="49"/>
    </location>
</feature>
<dbReference type="PANTHER" id="PTHR30446">
    <property type="entry name" value="RECOMBINATION PROTEIN RECR"/>
    <property type="match status" value="1"/>
</dbReference>
<dbReference type="InterPro" id="IPR006171">
    <property type="entry name" value="TOPRIM_dom"/>
</dbReference>
<dbReference type="GO" id="GO:0006310">
    <property type="term" value="P:DNA recombination"/>
    <property type="evidence" value="ECO:0007669"/>
    <property type="project" value="UniProtKB-KW"/>
</dbReference>
<evidence type="ECO:0000256" key="5">
    <source>
        <dbReference type="ARBA" id="ARBA00023172"/>
    </source>
</evidence>
<keyword evidence="5" id="KW-0233">DNA recombination</keyword>
<reference evidence="8" key="1">
    <citation type="submission" date="2019-08" db="EMBL/GenBank/DDBJ databases">
        <authorList>
            <person name="Kucharzyk K."/>
            <person name="Murdoch R.W."/>
            <person name="Higgins S."/>
            <person name="Loffler F."/>
        </authorList>
    </citation>
    <scope>NUCLEOTIDE SEQUENCE</scope>
</reference>
<evidence type="ECO:0000256" key="4">
    <source>
        <dbReference type="ARBA" id="ARBA00022833"/>
    </source>
</evidence>
<dbReference type="AlphaFoldDB" id="A0A645A1S2"/>
<sequence length="75" mass="8325">MLRKAEAGGIREVILALSTTMEGETTAFYLFRKLSQFNLKITAIARGVGFGDELEYADEVTLGRSIQNRQPFSPV</sequence>
<evidence type="ECO:0000259" key="7">
    <source>
        <dbReference type="PROSITE" id="PS50880"/>
    </source>
</evidence>
<proteinExistence type="predicted"/>
<organism evidence="8">
    <name type="scientific">bioreactor metagenome</name>
    <dbReference type="NCBI Taxonomy" id="1076179"/>
    <lineage>
        <taxon>unclassified sequences</taxon>
        <taxon>metagenomes</taxon>
        <taxon>ecological metagenomes</taxon>
    </lineage>
</organism>
<dbReference type="GO" id="GO:0008270">
    <property type="term" value="F:zinc ion binding"/>
    <property type="evidence" value="ECO:0007669"/>
    <property type="project" value="UniProtKB-KW"/>
</dbReference>
<gene>
    <name evidence="8" type="primary">recR_29</name>
    <name evidence="8" type="ORF">SDC9_93383</name>
</gene>
<dbReference type="EMBL" id="VSSQ01011373">
    <property type="protein sequence ID" value="MPM46678.1"/>
    <property type="molecule type" value="Genomic_DNA"/>
</dbReference>
<evidence type="ECO:0000256" key="2">
    <source>
        <dbReference type="ARBA" id="ARBA00022763"/>
    </source>
</evidence>
<keyword evidence="2" id="KW-0227">DNA damage</keyword>
<dbReference type="InterPro" id="IPR023627">
    <property type="entry name" value="Rcmb_RecR"/>
</dbReference>
<dbReference type="SUPFAM" id="SSF111304">
    <property type="entry name" value="Recombination protein RecR"/>
    <property type="match status" value="1"/>
</dbReference>
<accession>A0A645A1S2</accession>
<protein>
    <submittedName>
        <fullName evidence="8">Recombination protein RecR</fullName>
    </submittedName>
</protein>
<dbReference type="InterPro" id="IPR000093">
    <property type="entry name" value="DNA_Rcmb_RecR"/>
</dbReference>
<keyword evidence="3" id="KW-0863">Zinc-finger</keyword>
<dbReference type="Pfam" id="PF13662">
    <property type="entry name" value="Toprim_4"/>
    <property type="match status" value="1"/>
</dbReference>
<comment type="caution">
    <text evidence="8">The sequence shown here is derived from an EMBL/GenBank/DDBJ whole genome shotgun (WGS) entry which is preliminary data.</text>
</comment>
<dbReference type="PROSITE" id="PS50880">
    <property type="entry name" value="TOPRIM"/>
    <property type="match status" value="1"/>
</dbReference>
<evidence type="ECO:0000256" key="3">
    <source>
        <dbReference type="ARBA" id="ARBA00022771"/>
    </source>
</evidence>
<keyword evidence="6" id="KW-0234">DNA repair</keyword>
<evidence type="ECO:0000256" key="1">
    <source>
        <dbReference type="ARBA" id="ARBA00022723"/>
    </source>
</evidence>
<dbReference type="Gene3D" id="3.40.1360.10">
    <property type="match status" value="1"/>
</dbReference>
<dbReference type="Pfam" id="PF21175">
    <property type="entry name" value="RecR_C"/>
    <property type="match status" value="1"/>
</dbReference>
<keyword evidence="1" id="KW-0479">Metal-binding</keyword>
<keyword evidence="4" id="KW-0862">Zinc</keyword>
<dbReference type="GO" id="GO:0006281">
    <property type="term" value="P:DNA repair"/>
    <property type="evidence" value="ECO:0007669"/>
    <property type="project" value="UniProtKB-KW"/>
</dbReference>
<evidence type="ECO:0000256" key="6">
    <source>
        <dbReference type="ARBA" id="ARBA00023204"/>
    </source>
</evidence>
<dbReference type="GO" id="GO:0003677">
    <property type="term" value="F:DNA binding"/>
    <property type="evidence" value="ECO:0007669"/>
    <property type="project" value="InterPro"/>
</dbReference>
<dbReference type="PANTHER" id="PTHR30446:SF0">
    <property type="entry name" value="RECOMBINATION PROTEIN RECR"/>
    <property type="match status" value="1"/>
</dbReference>
<name>A0A645A1S2_9ZZZZ</name>
<evidence type="ECO:0000313" key="8">
    <source>
        <dbReference type="EMBL" id="MPM46678.1"/>
    </source>
</evidence>